<dbReference type="CDD" id="cd05282">
    <property type="entry name" value="ETR_like"/>
    <property type="match status" value="1"/>
</dbReference>
<dbReference type="Proteomes" id="UP000731519">
    <property type="component" value="Unassembled WGS sequence"/>
</dbReference>
<dbReference type="InterPro" id="IPR013154">
    <property type="entry name" value="ADH-like_N"/>
</dbReference>
<dbReference type="PANTHER" id="PTHR48106:SF2">
    <property type="entry name" value="ZN2+-BINDING DEHYDROGENASE"/>
    <property type="match status" value="1"/>
</dbReference>
<name>A0ABQ6XPJ0_STRFR</name>
<dbReference type="SMART" id="SM00829">
    <property type="entry name" value="PKS_ER"/>
    <property type="match status" value="1"/>
</dbReference>
<dbReference type="InterPro" id="IPR013149">
    <property type="entry name" value="ADH-like_C"/>
</dbReference>
<reference evidence="4 6" key="1">
    <citation type="submission" date="2013-05" db="EMBL/GenBank/DDBJ databases">
        <title>Genome Sequence of Streptomyces fradiae.</title>
        <authorList>
            <person name="Kirby R."/>
        </authorList>
    </citation>
    <scope>NUCLEOTIDE SEQUENCE [LARGE SCALE GENOMIC DNA]</scope>
    <source>
        <strain evidence="4 6">ATCC 10745</strain>
    </source>
</reference>
<gene>
    <name evidence="5" type="ORF">K701_08150</name>
    <name evidence="4" type="ORF">K701_22230</name>
</gene>
<dbReference type="InterPro" id="IPR020843">
    <property type="entry name" value="ER"/>
</dbReference>
<keyword evidence="6" id="KW-1185">Reference proteome</keyword>
<comment type="caution">
    <text evidence="4">The sequence shown here is derived from an EMBL/GenBank/DDBJ whole genome shotgun (WGS) entry which is preliminary data.</text>
</comment>
<dbReference type="SUPFAM" id="SSF51735">
    <property type="entry name" value="NAD(P)-binding Rossmann-fold domains"/>
    <property type="match status" value="1"/>
</dbReference>
<dbReference type="InterPro" id="IPR011032">
    <property type="entry name" value="GroES-like_sf"/>
</dbReference>
<proteinExistence type="predicted"/>
<dbReference type="SUPFAM" id="SSF50129">
    <property type="entry name" value="GroES-like"/>
    <property type="match status" value="1"/>
</dbReference>
<evidence type="ECO:0000313" key="5">
    <source>
        <dbReference type="EMBL" id="KAF0650535.1"/>
    </source>
</evidence>
<keyword evidence="1" id="KW-0521">NADP</keyword>
<evidence type="ECO:0000313" key="6">
    <source>
        <dbReference type="Proteomes" id="UP000731519"/>
    </source>
</evidence>
<evidence type="ECO:0000256" key="1">
    <source>
        <dbReference type="ARBA" id="ARBA00022857"/>
    </source>
</evidence>
<keyword evidence="2" id="KW-0560">Oxidoreductase</keyword>
<dbReference type="Pfam" id="PF08240">
    <property type="entry name" value="ADH_N"/>
    <property type="match status" value="1"/>
</dbReference>
<sequence>MTMRAVVFERHGDPAEVLRLVTLPEPRPAPGEVRVRVLARPVNPSDLLFVRGEYGRRGDFRELETSEGPLRAASAGFEGAGVVDALGPGVPGAYLGAHVAVAADGTWREYVTAPARDVYRTGGVPLRAAAQLTVNPFTAALLLDRPALGPGRTLLLTAGASAVARMLVHMATARRVRCLAVVRRAAAASAVEALGAVPLVVDAPGALPRMVREATGGHGADAALDAVAGAPGADVLRSVRPGGRVVVYGMLAGGPVPVPAEELVFRGLRVEGFWLPAALGELDAAARGELTRRVLAEVTGGLPGLEVEAAYGLERFGEALVHAVRPGRSGKVLLTTG</sequence>
<dbReference type="EMBL" id="ASYR01000033">
    <property type="protein sequence ID" value="KAF0647680.1"/>
    <property type="molecule type" value="Genomic_DNA"/>
</dbReference>
<dbReference type="EMBL" id="ASYR01000008">
    <property type="protein sequence ID" value="KAF0650535.1"/>
    <property type="molecule type" value="Genomic_DNA"/>
</dbReference>
<dbReference type="Gene3D" id="3.90.180.10">
    <property type="entry name" value="Medium-chain alcohol dehydrogenases, catalytic domain"/>
    <property type="match status" value="1"/>
</dbReference>
<organism evidence="4 6">
    <name type="scientific">Streptomyces fradiae ATCC 10745 = DSM 40063</name>
    <dbReference type="NCBI Taxonomy" id="1319510"/>
    <lineage>
        <taxon>Bacteria</taxon>
        <taxon>Bacillati</taxon>
        <taxon>Actinomycetota</taxon>
        <taxon>Actinomycetes</taxon>
        <taxon>Kitasatosporales</taxon>
        <taxon>Streptomycetaceae</taxon>
        <taxon>Streptomyces</taxon>
    </lineage>
</organism>
<protein>
    <recommendedName>
        <fullName evidence="3">Enoyl reductase (ER) domain-containing protein</fullName>
    </recommendedName>
</protein>
<accession>A0ABQ6XPJ0</accession>
<evidence type="ECO:0000313" key="4">
    <source>
        <dbReference type="EMBL" id="KAF0647680.1"/>
    </source>
</evidence>
<dbReference type="PANTHER" id="PTHR48106">
    <property type="entry name" value="QUINONE OXIDOREDUCTASE PIG3-RELATED"/>
    <property type="match status" value="1"/>
</dbReference>
<dbReference type="Pfam" id="PF00107">
    <property type="entry name" value="ADH_zinc_N"/>
    <property type="match status" value="1"/>
</dbReference>
<evidence type="ECO:0000259" key="3">
    <source>
        <dbReference type="SMART" id="SM00829"/>
    </source>
</evidence>
<dbReference type="InterPro" id="IPR036291">
    <property type="entry name" value="NAD(P)-bd_dom_sf"/>
</dbReference>
<evidence type="ECO:0000256" key="2">
    <source>
        <dbReference type="ARBA" id="ARBA00023002"/>
    </source>
</evidence>
<dbReference type="Gene3D" id="3.40.50.720">
    <property type="entry name" value="NAD(P)-binding Rossmann-like Domain"/>
    <property type="match status" value="1"/>
</dbReference>
<feature type="domain" description="Enoyl reductase (ER)" evidence="3">
    <location>
        <begin position="13"/>
        <end position="334"/>
    </location>
</feature>